<dbReference type="Gene3D" id="2.60.40.20">
    <property type="entry name" value="Alpha-amylase inhibitor"/>
    <property type="match status" value="1"/>
</dbReference>
<dbReference type="InterPro" id="IPR036379">
    <property type="entry name" value="A-amylase_inhib_sf"/>
</dbReference>
<name>A0ABX0T181_9PSEU</name>
<organism evidence="2 3">
    <name type="scientific">Amycolatopsis viridis</name>
    <dbReference type="NCBI Taxonomy" id="185678"/>
    <lineage>
        <taxon>Bacteria</taxon>
        <taxon>Bacillati</taxon>
        <taxon>Actinomycetota</taxon>
        <taxon>Actinomycetes</taxon>
        <taxon>Pseudonocardiales</taxon>
        <taxon>Pseudonocardiaceae</taxon>
        <taxon>Amycolatopsis</taxon>
    </lineage>
</organism>
<proteinExistence type="predicted"/>
<keyword evidence="3" id="KW-1185">Reference proteome</keyword>
<evidence type="ECO:0000313" key="3">
    <source>
        <dbReference type="Proteomes" id="UP000754495"/>
    </source>
</evidence>
<dbReference type="RefSeq" id="WP_167117596.1">
    <property type="nucleotide sequence ID" value="NZ_JAANOU010000001.1"/>
</dbReference>
<keyword evidence="1" id="KW-0732">Signal</keyword>
<accession>A0ABX0T181</accession>
<gene>
    <name evidence="2" type="ORF">FHX46_004140</name>
</gene>
<evidence type="ECO:0008006" key="4">
    <source>
        <dbReference type="Google" id="ProtNLM"/>
    </source>
</evidence>
<feature type="signal peptide" evidence="1">
    <location>
        <begin position="1"/>
        <end position="27"/>
    </location>
</feature>
<comment type="caution">
    <text evidence="2">The sequence shown here is derived from an EMBL/GenBank/DDBJ whole genome shotgun (WGS) entry which is preliminary data.</text>
</comment>
<evidence type="ECO:0000313" key="2">
    <source>
        <dbReference type="EMBL" id="NIH81610.1"/>
    </source>
</evidence>
<feature type="chain" id="PRO_5047347020" description="Secreted protein" evidence="1">
    <location>
        <begin position="28"/>
        <end position="104"/>
    </location>
</feature>
<reference evidence="2 3" key="1">
    <citation type="submission" date="2020-03" db="EMBL/GenBank/DDBJ databases">
        <title>Sequencing the genomes of 1000 actinobacteria strains.</title>
        <authorList>
            <person name="Klenk H.-P."/>
        </authorList>
    </citation>
    <scope>NUCLEOTIDE SEQUENCE [LARGE SCALE GENOMIC DNA]</scope>
    <source>
        <strain evidence="2 3">DSM 45668</strain>
    </source>
</reference>
<protein>
    <recommendedName>
        <fullName evidence="4">Secreted protein</fullName>
    </recommendedName>
</protein>
<sequence length="104" mass="11253">MGRTVRTFFAMASVAAAVAAGATTAHADPASAMPSGAAPNCVDVDLTDGRLDDYVWVTNYCPYRLRLKVVLAFATDKPCDSYEPNTGRLYYWSYPGRFDGVVTC</sequence>
<dbReference type="EMBL" id="JAANOU010000001">
    <property type="protein sequence ID" value="NIH81610.1"/>
    <property type="molecule type" value="Genomic_DNA"/>
</dbReference>
<evidence type="ECO:0000256" key="1">
    <source>
        <dbReference type="SAM" id="SignalP"/>
    </source>
</evidence>
<dbReference type="Proteomes" id="UP000754495">
    <property type="component" value="Unassembled WGS sequence"/>
</dbReference>